<evidence type="ECO:0000256" key="1">
    <source>
        <dbReference type="ARBA" id="ARBA00004141"/>
    </source>
</evidence>
<dbReference type="PANTHER" id="PTHR13353:SF5">
    <property type="entry name" value="TRANSMEMBRANE PROTEIN 19"/>
    <property type="match status" value="1"/>
</dbReference>
<evidence type="ECO:0000256" key="6">
    <source>
        <dbReference type="SAM" id="Phobius"/>
    </source>
</evidence>
<proteinExistence type="inferred from homology"/>
<dbReference type="EMBL" id="NPCC01000004">
    <property type="protein sequence ID" value="PAE90536.1"/>
    <property type="molecule type" value="Genomic_DNA"/>
</dbReference>
<feature type="transmembrane region" description="Helical" evidence="6">
    <location>
        <begin position="149"/>
        <end position="177"/>
    </location>
</feature>
<evidence type="ECO:0000256" key="5">
    <source>
        <dbReference type="ARBA" id="ARBA00023136"/>
    </source>
</evidence>
<keyword evidence="4 6" id="KW-1133">Transmembrane helix</keyword>
<feature type="transmembrane region" description="Helical" evidence="6">
    <location>
        <begin position="245"/>
        <end position="265"/>
    </location>
</feature>
<accession>A0A268P459</accession>
<evidence type="ECO:0000256" key="2">
    <source>
        <dbReference type="ARBA" id="ARBA00009012"/>
    </source>
</evidence>
<feature type="transmembrane region" description="Helical" evidence="6">
    <location>
        <begin position="35"/>
        <end position="60"/>
    </location>
</feature>
<dbReference type="PANTHER" id="PTHR13353">
    <property type="entry name" value="TRANSMEMBRANE PROTEIN 19"/>
    <property type="match status" value="1"/>
</dbReference>
<name>A0A268P459_SHOCL</name>
<comment type="similarity">
    <text evidence="2">Belongs to the TMEM19 family.</text>
</comment>
<dbReference type="GO" id="GO:0016020">
    <property type="term" value="C:membrane"/>
    <property type="evidence" value="ECO:0007669"/>
    <property type="project" value="UniProtKB-SubCell"/>
</dbReference>
<dbReference type="Pfam" id="PF01940">
    <property type="entry name" value="DUF92"/>
    <property type="match status" value="1"/>
</dbReference>
<keyword evidence="5 6" id="KW-0472">Membrane</keyword>
<comment type="subcellular location">
    <subcellularLocation>
        <location evidence="1">Membrane</location>
        <topology evidence="1">Multi-pass membrane protein</topology>
    </subcellularLocation>
</comment>
<dbReference type="AlphaFoldDB" id="A0A268P459"/>
<gene>
    <name evidence="7" type="ORF">CHH72_01225</name>
</gene>
<dbReference type="InterPro" id="IPR002794">
    <property type="entry name" value="DUF92_TMEM19"/>
</dbReference>
<evidence type="ECO:0008006" key="9">
    <source>
        <dbReference type="Google" id="ProtNLM"/>
    </source>
</evidence>
<evidence type="ECO:0000313" key="7">
    <source>
        <dbReference type="EMBL" id="PAE90536.1"/>
    </source>
</evidence>
<evidence type="ECO:0000256" key="3">
    <source>
        <dbReference type="ARBA" id="ARBA00022692"/>
    </source>
</evidence>
<evidence type="ECO:0000313" key="8">
    <source>
        <dbReference type="Proteomes" id="UP000216207"/>
    </source>
</evidence>
<organism evidence="7 8">
    <name type="scientific">Shouchella clausii</name>
    <name type="common">Alkalihalobacillus clausii</name>
    <dbReference type="NCBI Taxonomy" id="79880"/>
    <lineage>
        <taxon>Bacteria</taxon>
        <taxon>Bacillati</taxon>
        <taxon>Bacillota</taxon>
        <taxon>Bacilli</taxon>
        <taxon>Bacillales</taxon>
        <taxon>Bacillaceae</taxon>
        <taxon>Shouchella</taxon>
    </lineage>
</organism>
<protein>
    <recommendedName>
        <fullName evidence="9">DUF92 domain-containing protein</fullName>
    </recommendedName>
</protein>
<reference evidence="7 8" key="1">
    <citation type="submission" date="2017-07" db="EMBL/GenBank/DDBJ databases">
        <title>Isolation and whole genome analysis of endospore-forming bacteria from heroin.</title>
        <authorList>
            <person name="Kalinowski J."/>
            <person name="Ahrens B."/>
            <person name="Al-Dilaimi A."/>
            <person name="Winkler A."/>
            <person name="Wibberg D."/>
            <person name="Schleenbecker U."/>
            <person name="Ruckert C."/>
            <person name="Wolfel R."/>
            <person name="Grass G."/>
        </authorList>
    </citation>
    <scope>NUCLEOTIDE SEQUENCE [LARGE SCALE GENOMIC DNA]</scope>
    <source>
        <strain evidence="7 8">7539</strain>
    </source>
</reference>
<evidence type="ECO:0000256" key="4">
    <source>
        <dbReference type="ARBA" id="ARBA00022989"/>
    </source>
</evidence>
<dbReference type="Proteomes" id="UP000216207">
    <property type="component" value="Unassembled WGS sequence"/>
</dbReference>
<sequence>MISLLAYIGIGIAALLLYKLDKLTASGMWAACVVGWLTITGVGVGGLVVIAVFFGSSIVWGRLDSSKVDVDVVAKHGARDAWQVLANGGVAGLCSLLAWLFPGYAAFAFAGFIGSLAGATADTWASELGKYSREKPIHLLTLKRVSPGVSGAVSALGMAAAFAGSFLVAATAILIWWRYTPLSHIWLLVYSAIGFLANLADSLFGAAIQVLYRCPVCGLETERLNHCGEKTEKIKGYRVATNDTINFICTFTGAALGVLAVALIGR</sequence>
<feature type="transmembrane region" description="Helical" evidence="6">
    <location>
        <begin position="107"/>
        <end position="128"/>
    </location>
</feature>
<comment type="caution">
    <text evidence="7">The sequence shown here is derived from an EMBL/GenBank/DDBJ whole genome shotgun (WGS) entry which is preliminary data.</text>
</comment>
<feature type="transmembrane region" description="Helical" evidence="6">
    <location>
        <begin position="183"/>
        <end position="204"/>
    </location>
</feature>
<keyword evidence="3 6" id="KW-0812">Transmembrane</keyword>
<dbReference type="RefSeq" id="WP_095255092.1">
    <property type="nucleotide sequence ID" value="NZ_JAUPFF010000003.1"/>
</dbReference>